<evidence type="ECO:0000313" key="1">
    <source>
        <dbReference type="EMBL" id="GAA4649809.1"/>
    </source>
</evidence>
<gene>
    <name evidence="1" type="ORF">GCM10023116_20900</name>
</gene>
<evidence type="ECO:0000313" key="2">
    <source>
        <dbReference type="Proteomes" id="UP001500604"/>
    </source>
</evidence>
<sequence length="41" mass="4730">MILLMMTLLVEGGGMLAKFKYSLLLLLRFQGKIRCENQDKL</sequence>
<accession>A0ABP8V1D4</accession>
<keyword evidence="2" id="KW-1185">Reference proteome</keyword>
<protein>
    <submittedName>
        <fullName evidence="1">Uncharacterized protein</fullName>
    </submittedName>
</protein>
<comment type="caution">
    <text evidence="1">The sequence shown here is derived from an EMBL/GenBank/DDBJ whole genome shotgun (WGS) entry which is preliminary data.</text>
</comment>
<dbReference type="Proteomes" id="UP001500604">
    <property type="component" value="Unassembled WGS sequence"/>
</dbReference>
<organism evidence="1 2">
    <name type="scientific">Kistimonas scapharcae</name>
    <dbReference type="NCBI Taxonomy" id="1036133"/>
    <lineage>
        <taxon>Bacteria</taxon>
        <taxon>Pseudomonadati</taxon>
        <taxon>Pseudomonadota</taxon>
        <taxon>Gammaproteobacteria</taxon>
        <taxon>Oceanospirillales</taxon>
        <taxon>Endozoicomonadaceae</taxon>
        <taxon>Kistimonas</taxon>
    </lineage>
</organism>
<proteinExistence type="predicted"/>
<name>A0ABP8V1D4_9GAMM</name>
<dbReference type="EMBL" id="BAABFL010000314">
    <property type="protein sequence ID" value="GAA4649809.1"/>
    <property type="molecule type" value="Genomic_DNA"/>
</dbReference>
<reference evidence="2" key="1">
    <citation type="journal article" date="2019" name="Int. J. Syst. Evol. Microbiol.">
        <title>The Global Catalogue of Microorganisms (GCM) 10K type strain sequencing project: providing services to taxonomists for standard genome sequencing and annotation.</title>
        <authorList>
            <consortium name="The Broad Institute Genomics Platform"/>
            <consortium name="The Broad Institute Genome Sequencing Center for Infectious Disease"/>
            <person name="Wu L."/>
            <person name="Ma J."/>
        </authorList>
    </citation>
    <scope>NUCLEOTIDE SEQUENCE [LARGE SCALE GENOMIC DNA]</scope>
    <source>
        <strain evidence="2">JCM 17805</strain>
    </source>
</reference>